<evidence type="ECO:0000313" key="2">
    <source>
        <dbReference type="EnsemblPlants" id="ONIVA06G19750.1"/>
    </source>
</evidence>
<dbReference type="Proteomes" id="UP000006591">
    <property type="component" value="Chromosome 6"/>
</dbReference>
<evidence type="ECO:0000256" key="1">
    <source>
        <dbReference type="SAM" id="MobiDB-lite"/>
    </source>
</evidence>
<feature type="region of interest" description="Disordered" evidence="1">
    <location>
        <begin position="37"/>
        <end position="61"/>
    </location>
</feature>
<keyword evidence="3" id="KW-1185">Reference proteome</keyword>
<organism evidence="2">
    <name type="scientific">Oryza nivara</name>
    <name type="common">Indian wild rice</name>
    <name type="synonym">Oryza sativa f. spontanea</name>
    <dbReference type="NCBI Taxonomy" id="4536"/>
    <lineage>
        <taxon>Eukaryota</taxon>
        <taxon>Viridiplantae</taxon>
        <taxon>Streptophyta</taxon>
        <taxon>Embryophyta</taxon>
        <taxon>Tracheophyta</taxon>
        <taxon>Spermatophyta</taxon>
        <taxon>Magnoliopsida</taxon>
        <taxon>Liliopsida</taxon>
        <taxon>Poales</taxon>
        <taxon>Poaceae</taxon>
        <taxon>BOP clade</taxon>
        <taxon>Oryzoideae</taxon>
        <taxon>Oryzeae</taxon>
        <taxon>Oryzinae</taxon>
        <taxon>Oryza</taxon>
    </lineage>
</organism>
<feature type="compositionally biased region" description="Basic residues" evidence="1">
    <location>
        <begin position="51"/>
        <end position="61"/>
    </location>
</feature>
<evidence type="ECO:0000313" key="3">
    <source>
        <dbReference type="Proteomes" id="UP000006591"/>
    </source>
</evidence>
<accession>A0A0E0HRM3</accession>
<dbReference type="Gramene" id="ONIVA06G19750.1">
    <property type="protein sequence ID" value="ONIVA06G19750.1"/>
    <property type="gene ID" value="ONIVA06G19750"/>
</dbReference>
<dbReference type="EnsemblPlants" id="ONIVA06G19750.1">
    <property type="protein sequence ID" value="ONIVA06G19750.1"/>
    <property type="gene ID" value="ONIVA06G19750"/>
</dbReference>
<name>A0A0E0HRM3_ORYNI</name>
<sequence length="61" mass="6505">MSPLPPPLLDGEEEGTAAFSTAAVTEGSHRRHLLGRRTIAASPPAAEPSPGRRRHLPSRQI</sequence>
<dbReference type="AlphaFoldDB" id="A0A0E0HRM3"/>
<proteinExistence type="predicted"/>
<protein>
    <submittedName>
        <fullName evidence="2">Uncharacterized protein</fullName>
    </submittedName>
</protein>
<reference evidence="2" key="2">
    <citation type="submission" date="2018-04" db="EMBL/GenBank/DDBJ databases">
        <title>OnivRS2 (Oryza nivara Reference Sequence Version 2).</title>
        <authorList>
            <person name="Zhang J."/>
            <person name="Kudrna D."/>
            <person name="Lee S."/>
            <person name="Talag J."/>
            <person name="Rajasekar S."/>
            <person name="Welchert J."/>
            <person name="Hsing Y.-I."/>
            <person name="Wing R.A."/>
        </authorList>
    </citation>
    <scope>NUCLEOTIDE SEQUENCE [LARGE SCALE GENOMIC DNA]</scope>
    <source>
        <strain evidence="2">SL10</strain>
    </source>
</reference>
<reference evidence="2" key="1">
    <citation type="submission" date="2015-04" db="UniProtKB">
        <authorList>
            <consortium name="EnsemblPlants"/>
        </authorList>
    </citation>
    <scope>IDENTIFICATION</scope>
    <source>
        <strain evidence="2">SL10</strain>
    </source>
</reference>
<dbReference type="HOGENOM" id="CLU_2926658_0_0_1"/>